<sequence length="257" mass="28363">MSEPKNIPHVTTTPKPFGVNVEWKWPEGQMWFSSLELQYLREDGRLEKERIFWPMTSLMISGLKAGERLQVRLRPVAFDGSARDWRASDWIEGVSSVDAGGIVEALQVDIRSSATFAALRGDEGISPEEVRDAAAYIKRTRLAKKLRKSLEEISPFAVKDGQAFIKNAFIGDGVASANYSVKMGVDYNGTQHAAGMPLGVEEGKSQVKFLAEKFAVAAKTQNALEAALQEVIQKVVDDAFQKALQPGGMLWNKRGGY</sequence>
<gene>
    <name evidence="2" type="ORF">CIC26_03590</name>
</gene>
<dbReference type="PANTHER" id="PTHR36251:SF2">
    <property type="entry name" value="GIFSY-2 PROPHAGE HOST SPECIFICITY PROTEIN J, PHAGE LAMBDA"/>
    <property type="match status" value="1"/>
</dbReference>
<dbReference type="PANTHER" id="PTHR36251">
    <property type="entry name" value="FELS-1 PROPHAGE HOST SPECIFICITY PROTEIN-RELATED"/>
    <property type="match status" value="1"/>
</dbReference>
<reference evidence="2" key="1">
    <citation type="submission" date="2017-08" db="EMBL/GenBank/DDBJ databases">
        <title>Whole genome sequencing of Salmonella enterica.</title>
        <authorList>
            <person name="Bell R."/>
            <person name="Levy K."/>
        </authorList>
    </citation>
    <scope>NUCLEOTIDE SEQUENCE [LARGE SCALE GENOMIC DNA]</scope>
    <source>
        <strain evidence="2">CFSAN060805</strain>
    </source>
</reference>
<accession>A0A2A6DGH6</accession>
<dbReference type="RefSeq" id="WP_023231025.1">
    <property type="nucleotide sequence ID" value="NZ_CABMIV010000001.1"/>
</dbReference>
<dbReference type="Pfam" id="PF09327">
    <property type="entry name" value="Phage_Tail_Tip"/>
    <property type="match status" value="1"/>
</dbReference>
<evidence type="ECO:0000259" key="1">
    <source>
        <dbReference type="Pfam" id="PF09327"/>
    </source>
</evidence>
<dbReference type="EMBL" id="NPLM01000001">
    <property type="protein sequence ID" value="PDN88758.1"/>
    <property type="molecule type" value="Genomic_DNA"/>
</dbReference>
<protein>
    <submittedName>
        <fullName evidence="2">DUF1983 domain-containing protein</fullName>
    </submittedName>
</protein>
<dbReference type="AlphaFoldDB" id="A0A2A6DGH6"/>
<dbReference type="Proteomes" id="UP000873581">
    <property type="component" value="Unassembled WGS sequence"/>
</dbReference>
<dbReference type="InterPro" id="IPR053171">
    <property type="entry name" value="Viral_Tip_Attach_Protein"/>
</dbReference>
<name>A0A2A6DGH6_SALER</name>
<organism evidence="2">
    <name type="scientific">Salmonella enterica</name>
    <name type="common">Salmonella choleraesuis</name>
    <dbReference type="NCBI Taxonomy" id="28901"/>
    <lineage>
        <taxon>Bacteria</taxon>
        <taxon>Pseudomonadati</taxon>
        <taxon>Pseudomonadota</taxon>
        <taxon>Gammaproteobacteria</taxon>
        <taxon>Enterobacterales</taxon>
        <taxon>Enterobacteriaceae</taxon>
        <taxon>Salmonella</taxon>
    </lineage>
</organism>
<proteinExistence type="predicted"/>
<dbReference type="InterPro" id="IPR015406">
    <property type="entry name" value="GpJ_CSF"/>
</dbReference>
<feature type="domain" description="Tip attachment protein J central straight fiber" evidence="1">
    <location>
        <begin position="172"/>
        <end position="223"/>
    </location>
</feature>
<evidence type="ECO:0000313" key="2">
    <source>
        <dbReference type="EMBL" id="PDN88758.1"/>
    </source>
</evidence>
<comment type="caution">
    <text evidence="2">The sequence shown here is derived from an EMBL/GenBank/DDBJ whole genome shotgun (WGS) entry which is preliminary data.</text>
</comment>